<sequence length="46" mass="5407">MVKEHGYFYRKQKATLKGVGTPVPVFQLSRNQLKQPSKWKSLFLKN</sequence>
<dbReference type="EMBL" id="CP000786">
    <property type="protein sequence ID" value="ABZ99224.1"/>
    <property type="molecule type" value="Genomic_DNA"/>
</dbReference>
<evidence type="ECO:0000313" key="1">
    <source>
        <dbReference type="EMBL" id="ABZ99224.1"/>
    </source>
</evidence>
<dbReference type="STRING" id="456481.LEPBI_I3159"/>
<dbReference type="KEGG" id="lbi:LEPBI_I3159"/>
<accession>B0SQ72</accession>
<dbReference type="AlphaFoldDB" id="B0SQ72"/>
<protein>
    <submittedName>
        <fullName evidence="1">Uncharacterized protein</fullName>
    </submittedName>
</protein>
<reference evidence="1 2" key="1">
    <citation type="journal article" date="2008" name="PLoS ONE">
        <title>Genome sequence of the saprophyte Leptospira biflexa provides insights into the evolution of Leptospira and the pathogenesis of leptospirosis.</title>
        <authorList>
            <person name="Picardeau M."/>
            <person name="Bulach D.M."/>
            <person name="Bouchier C."/>
            <person name="Zuerner R.L."/>
            <person name="Zidane N."/>
            <person name="Wilson P.J."/>
            <person name="Creno S."/>
            <person name="Kuczek E.S."/>
            <person name="Bommezzadri S."/>
            <person name="Davis J.C."/>
            <person name="McGrath A."/>
            <person name="Johnson M.J."/>
            <person name="Boursaux-Eude C."/>
            <person name="Seemann T."/>
            <person name="Rouy Z."/>
            <person name="Coppel R.L."/>
            <person name="Rood J.I."/>
            <person name="Lajus A."/>
            <person name="Davies J.K."/>
            <person name="Medigue C."/>
            <person name="Adler B."/>
        </authorList>
    </citation>
    <scope>NUCLEOTIDE SEQUENCE [LARGE SCALE GENOMIC DNA]</scope>
    <source>
        <strain evidence="2">Patoc 1 / ATCC 23582 / Paris</strain>
    </source>
</reference>
<gene>
    <name evidence="1" type="ordered locus">LEPBI_I3159</name>
</gene>
<dbReference type="HOGENOM" id="CLU_3185350_0_0_12"/>
<name>B0SQ72_LEPBP</name>
<evidence type="ECO:0000313" key="2">
    <source>
        <dbReference type="Proteomes" id="UP000001847"/>
    </source>
</evidence>
<organism evidence="1 2">
    <name type="scientific">Leptospira biflexa serovar Patoc (strain Patoc 1 / ATCC 23582 / Paris)</name>
    <dbReference type="NCBI Taxonomy" id="456481"/>
    <lineage>
        <taxon>Bacteria</taxon>
        <taxon>Pseudomonadati</taxon>
        <taxon>Spirochaetota</taxon>
        <taxon>Spirochaetia</taxon>
        <taxon>Leptospirales</taxon>
        <taxon>Leptospiraceae</taxon>
        <taxon>Leptospira</taxon>
    </lineage>
</organism>
<dbReference type="Proteomes" id="UP000001847">
    <property type="component" value="Chromosome I"/>
</dbReference>
<proteinExistence type="predicted"/>
<keyword evidence="2" id="KW-1185">Reference proteome</keyword>